<dbReference type="EMBL" id="CP137845">
    <property type="protein sequence ID" value="WPB53662.1"/>
    <property type="molecule type" value="Genomic_DNA"/>
</dbReference>
<dbReference type="GeneID" id="94493555"/>
<dbReference type="NCBIfam" id="NF045870">
    <property type="entry name" value="MAGa7180_fam_nucl"/>
    <property type="match status" value="1"/>
</dbReference>
<dbReference type="InterPro" id="IPR011604">
    <property type="entry name" value="PDDEXK-like_dom_sf"/>
</dbReference>
<keyword evidence="2" id="KW-1185">Reference proteome</keyword>
<dbReference type="Proteomes" id="UP001303601">
    <property type="component" value="Chromosome"/>
</dbReference>
<evidence type="ECO:0008006" key="3">
    <source>
        <dbReference type="Google" id="ProtNLM"/>
    </source>
</evidence>
<name>A0ABZ0P9F6_9BACT</name>
<evidence type="ECO:0000313" key="2">
    <source>
        <dbReference type="Proteomes" id="UP001303601"/>
    </source>
</evidence>
<proteinExistence type="predicted"/>
<dbReference type="InterPro" id="IPR011335">
    <property type="entry name" value="Restrct_endonuc-II-like"/>
</dbReference>
<sequence length="280" mass="32961">MNKKMIIPKRNFFNEREYTLDYKNQVLIVNESLLKSMQSKKPGSFGGFRKMTGSALGDIMHLTDFNSEFAAFSRLCNFKMPVLDDKYVRAGIVLEPKIIEKIEKHLGHTLNRYPAEKYNYDFFTENELFGGLPDGYSEKLKMVFEIKTSGEKNLENWNKYGVNPGYIKQAQLYTYLMGVRNFAIVACFLKEEDYLNLETIDINQRYVKNWNMQINEAQVQDDIDTCIKWFKKYTKTGISPKWNEKIDADLIEFLACKNFNEWEDLYKKWVENGKATAKYE</sequence>
<accession>A0ABZ0P9F6</accession>
<dbReference type="RefSeq" id="WP_140031623.1">
    <property type="nucleotide sequence ID" value="NZ_CP137845.1"/>
</dbReference>
<protein>
    <recommendedName>
        <fullName evidence="3">YqaJ viral recombinase domain-containing protein</fullName>
    </recommendedName>
</protein>
<reference evidence="1" key="1">
    <citation type="submission" date="2023-11" db="EMBL/GenBank/DDBJ databases">
        <title>Completed genome sequence of Mycoplasma equirhinis type strain M432/72.</title>
        <authorList>
            <person name="Spergser J."/>
        </authorList>
    </citation>
    <scope>NUCLEOTIDE SEQUENCE [LARGE SCALE GENOMIC DNA]</scope>
    <source>
        <strain evidence="1">M432/72</strain>
    </source>
</reference>
<dbReference type="SUPFAM" id="SSF52980">
    <property type="entry name" value="Restriction endonuclease-like"/>
    <property type="match status" value="1"/>
</dbReference>
<organism evidence="1 2">
    <name type="scientific">Metamycoplasma equirhinis</name>
    <dbReference type="NCBI Taxonomy" id="92402"/>
    <lineage>
        <taxon>Bacteria</taxon>
        <taxon>Bacillati</taxon>
        <taxon>Mycoplasmatota</taxon>
        <taxon>Mycoplasmoidales</taxon>
        <taxon>Metamycoplasmataceae</taxon>
        <taxon>Metamycoplasma</taxon>
    </lineage>
</organism>
<evidence type="ECO:0000313" key="1">
    <source>
        <dbReference type="EMBL" id="WPB53662.1"/>
    </source>
</evidence>
<dbReference type="Gene3D" id="3.90.320.10">
    <property type="match status" value="1"/>
</dbReference>
<gene>
    <name evidence="1" type="ORF">R9B83_01550</name>
</gene>